<dbReference type="PRINTS" id="PR00775">
    <property type="entry name" value="HEATSHOCK90"/>
</dbReference>
<evidence type="ECO:0000259" key="3">
    <source>
        <dbReference type="Pfam" id="PF25794"/>
    </source>
</evidence>
<dbReference type="InterPro" id="IPR036890">
    <property type="entry name" value="HATPase_C_sf"/>
</dbReference>
<sequence>MSETAQQSLKRPYTASLIGNIRAILTGLQGFEAMARELIQNADDARAEDMVFDIDDDALRIWNSGKFSSCETQDGHCPWEVRGNPNSSTKRACDFHAISTVGSGNKYGEQGLIGRFGIGFVSVYQVTDKPIIRSGMTQLELDPLAGQATEMKVALGDGSTFELPWCFDGRSSVREALNASPLLPEELDILERDLVSVAEDCLLFLRNLRSLEIRRNGVTISKVQKTDLGERRLRLAYDGSDHHEDWYVIHFDAHEAAAPLRRKYPVIERLDRQTTGQIAFRLGDLEERVGRLYAYLPTEQDAPIPCHINADFFPEQTRRALVLSGQQHERLWNEMLLQAAAREVASHLIELRGVLGAERLWDLIDEAHDNRSSAHFKVFWSEIEKQAKEQPIARTALDEWVRPVDCKIGPADFDKPEYDSLSKIDVQMLDPELSTYKQSLLALGSGSLTFHSFVDAWDRWLGDHRESELISKVTAKTNSFMAPLWRIANRFVGEIGSASLTEQRALHRLSSLPFAPSSEGSLLPISSLFRLPKNLKINQISQFFPGLSFVVDTFSKYPNLNEHIERLTLDDLFAALRAKADQDEPVSEWLGNTKTRLRSFYELLADCPTGDDDPDPEVVYDIPFLIGSDGAFLTPNQAVIPSDFTDPVGRFDTLDMSFFEGRVEDLLKKRLHIEALTFEKYIEEHLEEILEEGLEERQYAALVDELTSHPKILENDRLRRRLQDLSLVWTNSNEFRLPSDCYVKTTKLVEILGDDQSRWVKSSMLKRTTRDNFEKVFLPRLGMREWPTLRHVIDRLEEIVAEDPSEASSTTILGLLDVVFDIFQKGKIYEKEDAYAEEIDWLRTKEWLPAIDEGELNTNCWYAPYEMHQHLRADGFGSQVPYLAIQPGQKIRANKKFLDFLEMPAEPPTTDIVDHLLDCIENEREPSKTTYELLSERLKKEDDLPSLERLLGQPIIYDPRTKRFLSLSRVSWSKPPFPHYLYPAPKWMRDLEDLFEFLGVEDSPDLEAFVDVALEIVENYEDSDLPAVERNILEECLAKISSAIRDKNDTVFELLSKLEERPFLPTRSNALSYVDEVVVGDNASLADSFDGAIDHLLIEERLDQRELRNHLGLMLLSRRTRREAVDLDSTRPDESASVLLSERSSLLMWLVPSLGSQAANRIANSLRSTRIVRTDELTVRSVLELDSLTIESEPKPQDALFVEDEGVLYVHGSLGDQFWIPAFRAVFESLAASELGVDVGHLAMCAFNVVAARDEAAARSILEQAGFREPAWATTETIDYGETEDLGELSQPSHAEDDAQENEEAVDHAHDQDLEIAEEPDGIDEPQGEGQGLEDGKAPSGGKATLSGNASDQHIRAERKEHEGDERSRSSDGAEEPTNGEAKTSKSGNNDGRSKGENGEPREPKPSLRTQRLRSYVLPKGDERSSSDQRGSNKERIDEIDKAAMAAVVDWEGKRGFDPQVQPHYNPGFDIISGPKEGGETRYIEVKGLADAWTERGVKLSRTQMQFAREKGDDFWLYVVEHALDPKKRNVHAIRNPFEKSDEFWFDQGWIDIAEERSGDQRMLLEEGRKIQVENWGRGTILKVDRRGIGIQLTIKFMLATKMLTYNSETFELLED</sequence>
<evidence type="ECO:0000259" key="2">
    <source>
        <dbReference type="Pfam" id="PF13020"/>
    </source>
</evidence>
<gene>
    <name evidence="4" type="ORF">K5P26_14520</name>
</gene>
<dbReference type="InterPro" id="IPR024975">
    <property type="entry name" value="NOV_C"/>
</dbReference>
<feature type="compositionally biased region" description="Basic and acidic residues" evidence="1">
    <location>
        <begin position="1420"/>
        <end position="1438"/>
    </location>
</feature>
<dbReference type="Pfam" id="PF13020">
    <property type="entry name" value="NOV_C"/>
    <property type="match status" value="1"/>
</dbReference>
<dbReference type="InterPro" id="IPR058210">
    <property type="entry name" value="SACS/Nov_dom"/>
</dbReference>
<feature type="compositionally biased region" description="Polar residues" evidence="1">
    <location>
        <begin position="1381"/>
        <end position="1391"/>
    </location>
</feature>
<dbReference type="PANTHER" id="PTHR46919:SF2">
    <property type="entry name" value="SACSIN"/>
    <property type="match status" value="1"/>
</dbReference>
<dbReference type="PANTHER" id="PTHR46919">
    <property type="entry name" value="ZINC FINGER, C3HC4 TYPE (RING FINGER) FAMILY PROTEIN"/>
    <property type="match status" value="1"/>
</dbReference>
<evidence type="ECO:0000256" key="1">
    <source>
        <dbReference type="SAM" id="MobiDB-lite"/>
    </source>
</evidence>
<accession>A0ABS7MH68</accession>
<feature type="compositionally biased region" description="Basic and acidic residues" evidence="1">
    <location>
        <begin position="1353"/>
        <end position="1372"/>
    </location>
</feature>
<feature type="region of interest" description="Disordered" evidence="1">
    <location>
        <begin position="1287"/>
        <end position="1308"/>
    </location>
</feature>
<comment type="caution">
    <text evidence="4">The sequence shown here is derived from an EMBL/GenBank/DDBJ whole genome shotgun (WGS) entry which is preliminary data.</text>
</comment>
<dbReference type="Pfam" id="PF25794">
    <property type="entry name" value="SACS"/>
    <property type="match status" value="1"/>
</dbReference>
<name>A0ABS7MH68_9SPHN</name>
<dbReference type="RefSeq" id="WP_222137291.1">
    <property type="nucleotide sequence ID" value="NZ_JAILXK010000002.1"/>
</dbReference>
<reference evidence="4" key="1">
    <citation type="submission" date="2021-08" db="EMBL/GenBank/DDBJ databases">
        <title>Sphingopyxis panaciterrulae sp. nov., isolated from the surface water of the Yellow Sea.</title>
        <authorList>
            <person name="Gao Z."/>
            <person name="Zhang D."/>
            <person name="Zhang A."/>
        </authorList>
    </citation>
    <scope>NUCLEOTIDE SEQUENCE</scope>
    <source>
        <strain evidence="4">XHP0097</strain>
    </source>
</reference>
<organism evidence="4 5">
    <name type="scientific">Sphingopyxis jiangsuensis</name>
    <dbReference type="NCBI Taxonomy" id="2871171"/>
    <lineage>
        <taxon>Bacteria</taxon>
        <taxon>Pseudomonadati</taxon>
        <taxon>Pseudomonadota</taxon>
        <taxon>Alphaproteobacteria</taxon>
        <taxon>Sphingomonadales</taxon>
        <taxon>Sphingomonadaceae</taxon>
        <taxon>Sphingopyxis</taxon>
    </lineage>
</organism>
<protein>
    <submittedName>
        <fullName evidence="4">DUF3883 domain-containing protein</fullName>
    </submittedName>
</protein>
<dbReference type="Gene3D" id="3.30.565.10">
    <property type="entry name" value="Histidine kinase-like ATPase, C-terminal domain"/>
    <property type="match status" value="1"/>
</dbReference>
<proteinExistence type="predicted"/>
<dbReference type="EMBL" id="JAILXK010000002">
    <property type="protein sequence ID" value="MBY4638355.1"/>
    <property type="molecule type" value="Genomic_DNA"/>
</dbReference>
<keyword evidence="5" id="KW-1185">Reference proteome</keyword>
<evidence type="ECO:0000313" key="5">
    <source>
        <dbReference type="Proteomes" id="UP001166571"/>
    </source>
</evidence>
<feature type="compositionally biased region" description="Basic and acidic residues" evidence="1">
    <location>
        <begin position="1392"/>
        <end position="1406"/>
    </location>
</feature>
<dbReference type="SUPFAM" id="SSF55874">
    <property type="entry name" value="ATPase domain of HSP90 chaperone/DNA topoisomerase II/histidine kinase"/>
    <property type="match status" value="1"/>
</dbReference>
<feature type="region of interest" description="Disordered" evidence="1">
    <location>
        <begin position="1320"/>
        <end position="1438"/>
    </location>
</feature>
<dbReference type="Proteomes" id="UP001166571">
    <property type="component" value="Unassembled WGS sequence"/>
</dbReference>
<evidence type="ECO:0000313" key="4">
    <source>
        <dbReference type="EMBL" id="MBY4638355.1"/>
    </source>
</evidence>
<feature type="domain" description="Protein NO VEIN C-terminal" evidence="2">
    <location>
        <begin position="1442"/>
        <end position="1528"/>
    </location>
</feature>
<feature type="domain" description="Sacsin/Nov" evidence="3">
    <location>
        <begin position="17"/>
        <end position="145"/>
    </location>
</feature>
<dbReference type="InterPro" id="IPR020575">
    <property type="entry name" value="Hsp90_N"/>
</dbReference>